<dbReference type="RefSeq" id="WP_004405543.1">
    <property type="nucleotide sequence ID" value="NC_013921.1"/>
</dbReference>
<sequence>MSKIQRKTEVYSIGVRDKNTLKDIEKDINFSEILKMFFSYKSVYKIKDNKVFWFESCKIDDDIIEVIINYSKYNKNVKIINVETLKITKTKSKKEGDLEKQHILVKLLEHKNKAIMVFEKISDGIYVKSIEEKLNHFIKQNTSGLDGEVASTLDVEDVEDVENIEFYIKNVPNEDFLYELARMKRISVLRVFVDKTKSKIDEDIEFSERNISRDEYEIIYKPNRNLSFSVQNVEKYIREFLAGKSNKSKKIKKIVIEGKNAEGKLRLDTDGIKLSKYMETELDTDGNIKSEDIFLKYRKFVNEDYKDYLTNIILDIDEDEQIGDD</sequence>
<protein>
    <submittedName>
        <fullName evidence="1">Uncharacterized protein</fullName>
    </submittedName>
</protein>
<gene>
    <name evidence="1" type="ordered locus">Thit_1399</name>
</gene>
<dbReference type="AlphaFoldDB" id="D3T355"/>
<name>D3T355_THEIA</name>
<dbReference type="KEGG" id="tit:Thit_1399"/>
<accession>D3T355</accession>
<dbReference type="eggNOG" id="ENOG50342Y6">
    <property type="taxonomic scope" value="Bacteria"/>
</dbReference>
<dbReference type="HOGENOM" id="CLU_857511_0_0_9"/>
<dbReference type="Proteomes" id="UP000001552">
    <property type="component" value="Chromosome"/>
</dbReference>
<evidence type="ECO:0000313" key="1">
    <source>
        <dbReference type="EMBL" id="ADD02657.1"/>
    </source>
</evidence>
<reference evidence="1" key="1">
    <citation type="submission" date="2010-02" db="EMBL/GenBank/DDBJ databases">
        <title>Complete sequence of Thermoanaerobacter italicus Ab9.</title>
        <authorList>
            <consortium name="US DOE Joint Genome Institute"/>
            <person name="Lucas S."/>
            <person name="Copeland A."/>
            <person name="Lapidus A."/>
            <person name="Cheng J.-F."/>
            <person name="Bruce D."/>
            <person name="Goodwin L."/>
            <person name="Pitluck S."/>
            <person name="Chertkov O."/>
            <person name="Detter J.C."/>
            <person name="Han C."/>
            <person name="Tapia R."/>
            <person name="Land M."/>
            <person name="Hauser L."/>
            <person name="Kyrpides N."/>
            <person name="Mikhailova N."/>
            <person name="Hemme C.L."/>
            <person name="Woyke T."/>
        </authorList>
    </citation>
    <scope>NUCLEOTIDE SEQUENCE [LARGE SCALE GENOMIC DNA]</scope>
    <source>
        <strain evidence="1">Ab9</strain>
    </source>
</reference>
<dbReference type="OrthoDB" id="10008898at2"/>
<evidence type="ECO:0000313" key="2">
    <source>
        <dbReference type="Proteomes" id="UP000001552"/>
    </source>
</evidence>
<keyword evidence="2" id="KW-1185">Reference proteome</keyword>
<dbReference type="EMBL" id="CP001936">
    <property type="protein sequence ID" value="ADD02657.1"/>
    <property type="molecule type" value="Genomic_DNA"/>
</dbReference>
<organism evidence="1 2">
    <name type="scientific">Thermoanaerobacter italicus (strain DSM 9252 / Ab9)</name>
    <dbReference type="NCBI Taxonomy" id="580331"/>
    <lineage>
        <taxon>Bacteria</taxon>
        <taxon>Bacillati</taxon>
        <taxon>Bacillota</taxon>
        <taxon>Clostridia</taxon>
        <taxon>Thermoanaerobacterales</taxon>
        <taxon>Thermoanaerobacteraceae</taxon>
        <taxon>Thermoanaerobacter</taxon>
    </lineage>
</organism>
<proteinExistence type="predicted"/>